<name>A0A0G4H0T4_9ALVE</name>
<dbReference type="PANTHER" id="PTHR14493">
    <property type="entry name" value="UNKEMPT FAMILY MEMBER"/>
    <property type="match status" value="1"/>
</dbReference>
<dbReference type="PROSITE" id="PS50103">
    <property type="entry name" value="ZF_C3H1"/>
    <property type="match status" value="2"/>
</dbReference>
<keyword evidence="1 4" id="KW-0479">Metal-binding</keyword>
<evidence type="ECO:0000259" key="5">
    <source>
        <dbReference type="PROSITE" id="PS50103"/>
    </source>
</evidence>
<feature type="domain" description="C3H1-type" evidence="5">
    <location>
        <begin position="79"/>
        <end position="116"/>
    </location>
</feature>
<dbReference type="EMBL" id="CDMZ01001750">
    <property type="protein sequence ID" value="CEM37026.1"/>
    <property type="molecule type" value="Genomic_DNA"/>
</dbReference>
<dbReference type="AlphaFoldDB" id="A0A0G4H0T4"/>
<sequence>MFGVSTPYPYFYEAPIPQVPEQPERVTLRNDHLAKFRTRPCNRPKEDGCSACSYGSKCQFNHVDEEPRRPLKQHHGEFNYKAALCAEVKYIKKGNWVKYINHCHKGDDCPFAHTVLEQAFHPDVYKKLPCEAGEDCERYYCPFFHSRDDRMGTKAPGAALTECMEEWLLDHSGL</sequence>
<dbReference type="PhylomeDB" id="A0A0G4H0T4"/>
<evidence type="ECO:0000256" key="1">
    <source>
        <dbReference type="ARBA" id="ARBA00022723"/>
    </source>
</evidence>
<accession>A0A0G4H0T4</accession>
<evidence type="ECO:0000256" key="4">
    <source>
        <dbReference type="PROSITE-ProRule" id="PRU00723"/>
    </source>
</evidence>
<dbReference type="VEuPathDB" id="CryptoDB:Cvel_24204"/>
<gene>
    <name evidence="6" type="ORF">Cvel_24204</name>
</gene>
<dbReference type="Gene3D" id="4.10.1000.10">
    <property type="entry name" value="Zinc finger, CCCH-type"/>
    <property type="match status" value="1"/>
</dbReference>
<organism evidence="6">
    <name type="scientific">Chromera velia CCMP2878</name>
    <dbReference type="NCBI Taxonomy" id="1169474"/>
    <lineage>
        <taxon>Eukaryota</taxon>
        <taxon>Sar</taxon>
        <taxon>Alveolata</taxon>
        <taxon>Colpodellida</taxon>
        <taxon>Chromeraceae</taxon>
        <taxon>Chromera</taxon>
    </lineage>
</organism>
<dbReference type="GO" id="GO:0008270">
    <property type="term" value="F:zinc ion binding"/>
    <property type="evidence" value="ECO:0007669"/>
    <property type="project" value="UniProtKB-KW"/>
</dbReference>
<feature type="domain" description="C3H1-type" evidence="5">
    <location>
        <begin position="35"/>
        <end position="65"/>
    </location>
</feature>
<feature type="zinc finger region" description="C3H1-type" evidence="4">
    <location>
        <begin position="79"/>
        <end position="116"/>
    </location>
</feature>
<evidence type="ECO:0000256" key="2">
    <source>
        <dbReference type="ARBA" id="ARBA00022771"/>
    </source>
</evidence>
<dbReference type="SMART" id="SM00356">
    <property type="entry name" value="ZnF_C3H1"/>
    <property type="match status" value="2"/>
</dbReference>
<keyword evidence="3 4" id="KW-0862">Zinc</keyword>
<proteinExistence type="predicted"/>
<dbReference type="PANTHER" id="PTHR14493:SF50">
    <property type="entry name" value="RING FINGER PROTEIN UNKEMPT"/>
    <property type="match status" value="1"/>
</dbReference>
<evidence type="ECO:0000256" key="3">
    <source>
        <dbReference type="ARBA" id="ARBA00022833"/>
    </source>
</evidence>
<dbReference type="InterPro" id="IPR000571">
    <property type="entry name" value="Znf_CCCH"/>
</dbReference>
<reference evidence="6" key="1">
    <citation type="submission" date="2014-11" db="EMBL/GenBank/DDBJ databases">
        <authorList>
            <person name="Otto D Thomas"/>
            <person name="Naeem Raeece"/>
        </authorList>
    </citation>
    <scope>NUCLEOTIDE SEQUENCE</scope>
</reference>
<protein>
    <recommendedName>
        <fullName evidence="5">C3H1-type domain-containing protein</fullName>
    </recommendedName>
</protein>
<dbReference type="InterPro" id="IPR045234">
    <property type="entry name" value="Unkempt-like"/>
</dbReference>
<evidence type="ECO:0000313" key="6">
    <source>
        <dbReference type="EMBL" id="CEM37026.1"/>
    </source>
</evidence>
<dbReference type="Gene3D" id="4.10.1000.30">
    <property type="match status" value="1"/>
</dbReference>
<feature type="zinc finger region" description="C3H1-type" evidence="4">
    <location>
        <begin position="35"/>
        <end position="65"/>
    </location>
</feature>
<keyword evidence="2 4" id="KW-0863">Zinc-finger</keyword>